<dbReference type="GeneID" id="67368552"/>
<evidence type="ECO:0000313" key="6">
    <source>
        <dbReference type="Proteomes" id="UP000315164"/>
    </source>
</evidence>
<keyword evidence="7" id="KW-1185">Reference proteome</keyword>
<evidence type="ECO:0000313" key="4">
    <source>
        <dbReference type="EMBL" id="TRB72412.1"/>
    </source>
</evidence>
<reference evidence="2 5" key="1">
    <citation type="submission" date="2018-06" db="EMBL/GenBank/DDBJ databases">
        <authorList>
            <consortium name="Pathogen Informatics"/>
            <person name="Doyle S."/>
        </authorList>
    </citation>
    <scope>NUCLEOTIDE SEQUENCE [LARGE SCALE GENOMIC DNA]</scope>
    <source>
        <strain evidence="2 5">NCTC9380</strain>
    </source>
</reference>
<proteinExistence type="predicted"/>
<dbReference type="Pfam" id="PF05016">
    <property type="entry name" value="ParE_toxin"/>
    <property type="match status" value="1"/>
</dbReference>
<dbReference type="Proteomes" id="UP000318394">
    <property type="component" value="Unassembled WGS sequence"/>
</dbReference>
<evidence type="ECO:0000313" key="2">
    <source>
        <dbReference type="EMBL" id="STY67371.1"/>
    </source>
</evidence>
<accession>A0A248ZY41</accession>
<dbReference type="EMBL" id="UGPL01000006">
    <property type="protein sequence ID" value="STY67371.1"/>
    <property type="molecule type" value="Genomic_DNA"/>
</dbReference>
<dbReference type="RefSeq" id="WP_006253344.1">
    <property type="nucleotide sequence ID" value="NZ_CP011098.1"/>
</dbReference>
<gene>
    <name evidence="4" type="ORF">FEA53_12115</name>
    <name evidence="3" type="ORF">FEB89_04935</name>
    <name evidence="2" type="ORF">NCTC9380_02727</name>
</gene>
<evidence type="ECO:0000313" key="5">
    <source>
        <dbReference type="Proteomes" id="UP000254031"/>
    </source>
</evidence>
<organism evidence="4 6">
    <name type="scientific">Mannheimia haemolytica</name>
    <name type="common">Pasteurella haemolytica</name>
    <dbReference type="NCBI Taxonomy" id="75985"/>
    <lineage>
        <taxon>Bacteria</taxon>
        <taxon>Pseudomonadati</taxon>
        <taxon>Pseudomonadota</taxon>
        <taxon>Gammaproteobacteria</taxon>
        <taxon>Pasteurellales</taxon>
        <taxon>Pasteurellaceae</taxon>
        <taxon>Mannheimia</taxon>
    </lineage>
</organism>
<sequence length="96" mass="10903">MPKKLHNIYYTEEALIDLENIAISVSEFTGYASSGIRILEELENSINNLAIFPTMGVKGAIINTRELYHNGYRIVCEVKENEISIITIVHCSRLYP</sequence>
<dbReference type="EMBL" id="VAJB01000037">
    <property type="protein sequence ID" value="TRB72412.1"/>
    <property type="molecule type" value="Genomic_DNA"/>
</dbReference>
<dbReference type="InterPro" id="IPR035093">
    <property type="entry name" value="RelE/ParE_toxin_dom_sf"/>
</dbReference>
<dbReference type="Proteomes" id="UP000254031">
    <property type="component" value="Unassembled WGS sequence"/>
</dbReference>
<dbReference type="Gene3D" id="3.30.2310.20">
    <property type="entry name" value="RelE-like"/>
    <property type="match status" value="1"/>
</dbReference>
<dbReference type="KEGG" id="mhay:VK67_04705"/>
<evidence type="ECO:0000256" key="1">
    <source>
        <dbReference type="ARBA" id="ARBA00022649"/>
    </source>
</evidence>
<evidence type="ECO:0000313" key="3">
    <source>
        <dbReference type="EMBL" id="TRB38820.1"/>
    </source>
</evidence>
<dbReference type="KEGG" id="mhaq:WC39_04705"/>
<reference evidence="6 7" key="2">
    <citation type="journal article" date="2019" name="Vet. Microbiol.">
        <title>Genetic characterization of susceptible and multi-drug resistant Mannheimia haemolytica isolated from high-risk stocker calves prior to and after antimicrobial metaphylaxis.</title>
        <authorList>
            <person name="Snyder E.R."/>
            <person name="Alvarez-Narvaez S."/>
            <person name="Credille B.C."/>
        </authorList>
    </citation>
    <scope>NUCLEOTIDE SEQUENCE [LARGE SCALE GENOMIC DNA]</scope>
    <source>
        <strain evidence="4 6">UGA-R5-128-1</strain>
        <strain evidence="3 7">UGA-R7-163-1</strain>
    </source>
</reference>
<dbReference type="InterPro" id="IPR007712">
    <property type="entry name" value="RelE/ParE_toxin"/>
</dbReference>
<dbReference type="EMBL" id="VAJI01000006">
    <property type="protein sequence ID" value="TRB38820.1"/>
    <property type="molecule type" value="Genomic_DNA"/>
</dbReference>
<keyword evidence="1" id="KW-1277">Toxin-antitoxin system</keyword>
<dbReference type="Proteomes" id="UP000315164">
    <property type="component" value="Unassembled WGS sequence"/>
</dbReference>
<dbReference type="OrthoDB" id="5690864at2"/>
<protein>
    <submittedName>
        <fullName evidence="2">Plasmid stabilisation system protein</fullName>
    </submittedName>
    <submittedName>
        <fullName evidence="4">Type II toxin-antitoxin system RelE/ParE family toxin</fullName>
    </submittedName>
</protein>
<dbReference type="AlphaFoldDB" id="A0A248ZY41"/>
<name>A0A248ZY41_MANHA</name>
<evidence type="ECO:0000313" key="7">
    <source>
        <dbReference type="Proteomes" id="UP000318394"/>
    </source>
</evidence>